<organism evidence="1 2">
    <name type="scientific">Pisolithus tinctorius Marx 270</name>
    <dbReference type="NCBI Taxonomy" id="870435"/>
    <lineage>
        <taxon>Eukaryota</taxon>
        <taxon>Fungi</taxon>
        <taxon>Dikarya</taxon>
        <taxon>Basidiomycota</taxon>
        <taxon>Agaricomycotina</taxon>
        <taxon>Agaricomycetes</taxon>
        <taxon>Agaricomycetidae</taxon>
        <taxon>Boletales</taxon>
        <taxon>Sclerodermatineae</taxon>
        <taxon>Pisolithaceae</taxon>
        <taxon>Pisolithus</taxon>
    </lineage>
</organism>
<dbReference type="EMBL" id="KN832035">
    <property type="protein sequence ID" value="KIN97013.1"/>
    <property type="molecule type" value="Genomic_DNA"/>
</dbReference>
<evidence type="ECO:0000313" key="1">
    <source>
        <dbReference type="EMBL" id="KIN97013.1"/>
    </source>
</evidence>
<proteinExistence type="predicted"/>
<protein>
    <submittedName>
        <fullName evidence="1">Uncharacterized protein</fullName>
    </submittedName>
</protein>
<dbReference type="OrthoDB" id="2677149at2759"/>
<sequence length="159" mass="17678">MSSEYRYYYQLVRSNKLTENYIISKLLPSARYMSVLPHTTSVTQKYLRMSIEVFRIQPGPEQYSWHFVGTPHPADPSAVGNGRVAPWVEGVLRSDEITVGMHTVAKVALVHLEKITVADEIPAMALLLACLEIPLSTGVRLDFTRNALSSALALSSRSS</sequence>
<reference evidence="2" key="2">
    <citation type="submission" date="2015-01" db="EMBL/GenBank/DDBJ databases">
        <title>Evolutionary Origins and Diversification of the Mycorrhizal Mutualists.</title>
        <authorList>
            <consortium name="DOE Joint Genome Institute"/>
            <consortium name="Mycorrhizal Genomics Consortium"/>
            <person name="Kohler A."/>
            <person name="Kuo A."/>
            <person name="Nagy L.G."/>
            <person name="Floudas D."/>
            <person name="Copeland A."/>
            <person name="Barry K.W."/>
            <person name="Cichocki N."/>
            <person name="Veneault-Fourrey C."/>
            <person name="LaButti K."/>
            <person name="Lindquist E.A."/>
            <person name="Lipzen A."/>
            <person name="Lundell T."/>
            <person name="Morin E."/>
            <person name="Murat C."/>
            <person name="Riley R."/>
            <person name="Ohm R."/>
            <person name="Sun H."/>
            <person name="Tunlid A."/>
            <person name="Henrissat B."/>
            <person name="Grigoriev I.V."/>
            <person name="Hibbett D.S."/>
            <person name="Martin F."/>
        </authorList>
    </citation>
    <scope>NUCLEOTIDE SEQUENCE [LARGE SCALE GENOMIC DNA]</scope>
    <source>
        <strain evidence="2">Marx 270</strain>
    </source>
</reference>
<name>A0A0C3NNX6_PISTI</name>
<dbReference type="Proteomes" id="UP000054217">
    <property type="component" value="Unassembled WGS sequence"/>
</dbReference>
<evidence type="ECO:0000313" key="2">
    <source>
        <dbReference type="Proteomes" id="UP000054217"/>
    </source>
</evidence>
<accession>A0A0C3NNX6</accession>
<dbReference type="HOGENOM" id="CLU_1661523_0_0_1"/>
<keyword evidence="2" id="KW-1185">Reference proteome</keyword>
<dbReference type="AlphaFoldDB" id="A0A0C3NNX6"/>
<dbReference type="InParanoid" id="A0A0C3NNX6"/>
<gene>
    <name evidence="1" type="ORF">M404DRAFT_10819</name>
</gene>
<reference evidence="1 2" key="1">
    <citation type="submission" date="2014-04" db="EMBL/GenBank/DDBJ databases">
        <authorList>
            <consortium name="DOE Joint Genome Institute"/>
            <person name="Kuo A."/>
            <person name="Kohler A."/>
            <person name="Costa M.D."/>
            <person name="Nagy L.G."/>
            <person name="Floudas D."/>
            <person name="Copeland A."/>
            <person name="Barry K.W."/>
            <person name="Cichocki N."/>
            <person name="Veneault-Fourrey C."/>
            <person name="LaButti K."/>
            <person name="Lindquist E.A."/>
            <person name="Lipzen A."/>
            <person name="Lundell T."/>
            <person name="Morin E."/>
            <person name="Murat C."/>
            <person name="Sun H."/>
            <person name="Tunlid A."/>
            <person name="Henrissat B."/>
            <person name="Grigoriev I.V."/>
            <person name="Hibbett D.S."/>
            <person name="Martin F."/>
            <person name="Nordberg H.P."/>
            <person name="Cantor M.N."/>
            <person name="Hua S.X."/>
        </authorList>
    </citation>
    <scope>NUCLEOTIDE SEQUENCE [LARGE SCALE GENOMIC DNA]</scope>
    <source>
        <strain evidence="1 2">Marx 270</strain>
    </source>
</reference>